<feature type="region of interest" description="Disordered" evidence="1">
    <location>
        <begin position="362"/>
        <end position="384"/>
    </location>
</feature>
<evidence type="ECO:0000256" key="1">
    <source>
        <dbReference type="SAM" id="MobiDB-lite"/>
    </source>
</evidence>
<dbReference type="InterPro" id="IPR029058">
    <property type="entry name" value="AB_hydrolase_fold"/>
</dbReference>
<keyword evidence="4" id="KW-1185">Reference proteome</keyword>
<protein>
    <submittedName>
        <fullName evidence="3">Uncharacterized protein (DUF2235 family)</fullName>
    </submittedName>
</protein>
<organism evidence="3 4">
    <name type="scientific">Marinicella litoralis</name>
    <dbReference type="NCBI Taxonomy" id="644220"/>
    <lineage>
        <taxon>Bacteria</taxon>
        <taxon>Pseudomonadati</taxon>
        <taxon>Pseudomonadota</taxon>
        <taxon>Gammaproteobacteria</taxon>
        <taxon>Lysobacterales</taxon>
        <taxon>Marinicellaceae</taxon>
        <taxon>Marinicella</taxon>
    </lineage>
</organism>
<dbReference type="Proteomes" id="UP000295724">
    <property type="component" value="Unassembled WGS sequence"/>
</dbReference>
<feature type="domain" description="T6SS Phospholipase effector Tle1-like catalytic" evidence="2">
    <location>
        <begin position="3"/>
        <end position="273"/>
    </location>
</feature>
<accession>A0A4R6XYZ7</accession>
<proteinExistence type="predicted"/>
<reference evidence="3 4" key="1">
    <citation type="submission" date="2019-03" db="EMBL/GenBank/DDBJ databases">
        <title>Genomic Encyclopedia of Type Strains, Phase IV (KMG-IV): sequencing the most valuable type-strain genomes for metagenomic binning, comparative biology and taxonomic classification.</title>
        <authorList>
            <person name="Goeker M."/>
        </authorList>
    </citation>
    <scope>NUCLEOTIDE SEQUENCE [LARGE SCALE GENOMIC DNA]</scope>
    <source>
        <strain evidence="3 4">DSM 25488</strain>
    </source>
</reference>
<dbReference type="PANTHER" id="PTHR33840">
    <property type="match status" value="1"/>
</dbReference>
<dbReference type="SUPFAM" id="SSF53474">
    <property type="entry name" value="alpha/beta-Hydrolases"/>
    <property type="match status" value="1"/>
</dbReference>
<sequence>MPKNIIICCDGTGNEIKENLSNVLKLFRVLNKNQSQVVYYDPGIGTISNSSAWARLKNHAKGIFGLATGYGLDDNVLDAYKFLMRHYKQGDKIFLFGFSRGAYSVRVLAGFLNLVGLLDPAKENLCGYALTAYKQSSENNDLAIGWRFQNILETRRVTIHFMGVWDTVASIIIPRPDRFYIPSFQALPYTKTNPAVRTFRQAMAIDEKRRMFRLYPWQADQKFKPNPFIKDKNAEAQDSKQVWFAGVHSDIGGGYPEADSGLAKIPLQWMIDEAVEQGLQIKAVIYKRLVLGQNPANSLKTYVAPNPEAKQHDSMNAVWKILEWLPKSDFAKEWPSRPSKFGMYLPLGEPRFINEDATIHPSVKTRQSGTELDPPYRPVNLSAE</sequence>
<name>A0A4R6XYZ7_9GAMM</name>
<dbReference type="RefSeq" id="WP_099017875.1">
    <property type="nucleotide sequence ID" value="NZ_NIHB01000001.1"/>
</dbReference>
<comment type="caution">
    <text evidence="3">The sequence shown here is derived from an EMBL/GenBank/DDBJ whole genome shotgun (WGS) entry which is preliminary data.</text>
</comment>
<dbReference type="OrthoDB" id="4378831at2"/>
<evidence type="ECO:0000259" key="2">
    <source>
        <dbReference type="Pfam" id="PF09994"/>
    </source>
</evidence>
<dbReference type="Pfam" id="PF09994">
    <property type="entry name" value="T6SS_Tle1-like_cat"/>
    <property type="match status" value="1"/>
</dbReference>
<dbReference type="PANTHER" id="PTHR33840:SF1">
    <property type="entry name" value="TLE1 PHOSPHOLIPASE DOMAIN-CONTAINING PROTEIN"/>
    <property type="match status" value="1"/>
</dbReference>
<dbReference type="EMBL" id="SNZB01000001">
    <property type="protein sequence ID" value="TDR23487.1"/>
    <property type="molecule type" value="Genomic_DNA"/>
</dbReference>
<evidence type="ECO:0000313" key="3">
    <source>
        <dbReference type="EMBL" id="TDR23487.1"/>
    </source>
</evidence>
<evidence type="ECO:0000313" key="4">
    <source>
        <dbReference type="Proteomes" id="UP000295724"/>
    </source>
</evidence>
<dbReference type="AlphaFoldDB" id="A0A4R6XYZ7"/>
<dbReference type="InterPro" id="IPR018712">
    <property type="entry name" value="Tle1-like_cat"/>
</dbReference>
<gene>
    <name evidence="3" type="ORF">C8D91_0349</name>
</gene>